<evidence type="ECO:0000256" key="2">
    <source>
        <dbReference type="ARBA" id="ARBA00004604"/>
    </source>
</evidence>
<dbReference type="Pfam" id="PF03725">
    <property type="entry name" value="RNase_PH_C"/>
    <property type="match status" value="1"/>
</dbReference>
<keyword evidence="13" id="KW-1185">Reference proteome</keyword>
<dbReference type="Gene3D" id="3.30.230.70">
    <property type="entry name" value="GHMP Kinase, N-terminal domain"/>
    <property type="match status" value="1"/>
</dbReference>
<evidence type="ECO:0000256" key="5">
    <source>
        <dbReference type="ARBA" id="ARBA00022490"/>
    </source>
</evidence>
<accession>A0AA39LJ53</accession>
<dbReference type="EMBL" id="JAUCMV010000005">
    <property type="protein sequence ID" value="KAK0399227.1"/>
    <property type="molecule type" value="Genomic_DNA"/>
</dbReference>
<feature type="domain" description="Exoribonuclease phosphorolytic" evidence="11">
    <location>
        <begin position="151"/>
        <end position="214"/>
    </location>
</feature>
<dbReference type="SUPFAM" id="SSF55666">
    <property type="entry name" value="Ribonuclease PH domain 2-like"/>
    <property type="match status" value="1"/>
</dbReference>
<evidence type="ECO:0000313" key="12">
    <source>
        <dbReference type="EMBL" id="KAK0399227.1"/>
    </source>
</evidence>
<dbReference type="SUPFAM" id="SSF54211">
    <property type="entry name" value="Ribosomal protein S5 domain 2-like"/>
    <property type="match status" value="1"/>
</dbReference>
<dbReference type="InterPro" id="IPR050080">
    <property type="entry name" value="RNase_PH"/>
</dbReference>
<dbReference type="GO" id="GO:0016075">
    <property type="term" value="P:rRNA catabolic process"/>
    <property type="evidence" value="ECO:0007669"/>
    <property type="project" value="TreeGrafter"/>
</dbReference>
<evidence type="ECO:0000256" key="8">
    <source>
        <dbReference type="ARBA" id="ARBA00062379"/>
    </source>
</evidence>
<dbReference type="AlphaFoldDB" id="A0AA39LJ53"/>
<protein>
    <recommendedName>
        <fullName evidence="9">Putative exosome complex component RRP41</fullName>
    </recommendedName>
</protein>
<evidence type="ECO:0000256" key="6">
    <source>
        <dbReference type="ARBA" id="ARBA00022835"/>
    </source>
</evidence>
<dbReference type="InterPro" id="IPR001247">
    <property type="entry name" value="ExoRNase_PH_dom1"/>
</dbReference>
<reference evidence="12" key="1">
    <citation type="submission" date="2023-06" db="EMBL/GenBank/DDBJ databases">
        <title>Genomic analysis of the entomopathogenic nematode Steinernema hermaphroditum.</title>
        <authorList>
            <person name="Schwarz E.M."/>
            <person name="Heppert J.K."/>
            <person name="Baniya A."/>
            <person name="Schwartz H.T."/>
            <person name="Tan C.-H."/>
            <person name="Antoshechkin I."/>
            <person name="Sternberg P.W."/>
            <person name="Goodrich-Blair H."/>
            <person name="Dillman A.R."/>
        </authorList>
    </citation>
    <scope>NUCLEOTIDE SEQUENCE</scope>
    <source>
        <strain evidence="12">PS9179</strain>
        <tissue evidence="12">Whole animal</tissue>
    </source>
</reference>
<dbReference type="InterPro" id="IPR020568">
    <property type="entry name" value="Ribosomal_Su5_D2-typ_SF"/>
</dbReference>
<comment type="subunit">
    <text evidence="8">Component of the RNA exosome complex.</text>
</comment>
<evidence type="ECO:0000256" key="1">
    <source>
        <dbReference type="ARBA" id="ARBA00004496"/>
    </source>
</evidence>
<dbReference type="PANTHER" id="PTHR11953:SF0">
    <property type="entry name" value="EXOSOME COMPLEX COMPONENT RRP41"/>
    <property type="match status" value="1"/>
</dbReference>
<dbReference type="Pfam" id="PF01138">
    <property type="entry name" value="RNase_PH"/>
    <property type="match status" value="1"/>
</dbReference>
<feature type="domain" description="Exoribonuclease phosphorolytic" evidence="10">
    <location>
        <begin position="18"/>
        <end position="147"/>
    </location>
</feature>
<sequence length="248" mass="27362">MDIIGELGYRRDGRTADQIRNVIYRLNAFPNAEGSAYLEQGNTKVLCAVYGPREPRQRSRQLEDRCFVNCQFSQALFAGTEQRRRQRGDRKANEHQRLIEKAMESVILTTSYARCQVDLFFEVLSADGSVLATCFNAATLALADAGIAMKGLPTAITVGLSDNQPCVDLSGREETASSPCITIGIMGKEDIVLMHLQNTVHSERLANMLEAAETACTKVNGLMETALMLHLQSAFNRAERRFAAPSVV</sequence>
<evidence type="ECO:0000256" key="7">
    <source>
        <dbReference type="ARBA" id="ARBA00058393"/>
    </source>
</evidence>
<comment type="subcellular location">
    <subcellularLocation>
        <location evidence="1">Cytoplasm</location>
    </subcellularLocation>
    <subcellularLocation>
        <location evidence="2">Nucleus</location>
        <location evidence="2">Nucleolus</location>
    </subcellularLocation>
    <subcellularLocation>
        <location evidence="3">Nucleus</location>
        <location evidence="3">Nucleoplasm</location>
    </subcellularLocation>
</comment>
<proteinExistence type="inferred from homology"/>
<dbReference type="GO" id="GO:0071028">
    <property type="term" value="P:nuclear mRNA surveillance"/>
    <property type="evidence" value="ECO:0007669"/>
    <property type="project" value="TreeGrafter"/>
</dbReference>
<dbReference type="GO" id="GO:0005654">
    <property type="term" value="C:nucleoplasm"/>
    <property type="evidence" value="ECO:0007669"/>
    <property type="project" value="UniProtKB-SubCell"/>
</dbReference>
<gene>
    <name evidence="12" type="ORF">QR680_002950</name>
</gene>
<evidence type="ECO:0000256" key="4">
    <source>
        <dbReference type="ARBA" id="ARBA00006678"/>
    </source>
</evidence>
<dbReference type="PANTHER" id="PTHR11953">
    <property type="entry name" value="EXOSOME COMPLEX COMPONENT"/>
    <property type="match status" value="1"/>
</dbReference>
<dbReference type="GO" id="GO:0000176">
    <property type="term" value="C:nuclear exosome (RNase complex)"/>
    <property type="evidence" value="ECO:0007669"/>
    <property type="project" value="TreeGrafter"/>
</dbReference>
<comment type="similarity">
    <text evidence="4">Belongs to the RNase PH family.</text>
</comment>
<evidence type="ECO:0000256" key="9">
    <source>
        <dbReference type="ARBA" id="ARBA00073078"/>
    </source>
</evidence>
<comment type="function">
    <text evidence="7">Non-catalytic component of the RNA exosome complex which has 3'-&gt;5' exoribonuclease activity and participates in a multitude of cellular RNA processing and degradation events.</text>
</comment>
<dbReference type="GO" id="GO:0000177">
    <property type="term" value="C:cytoplasmic exosome (RNase complex)"/>
    <property type="evidence" value="ECO:0007669"/>
    <property type="project" value="TreeGrafter"/>
</dbReference>
<dbReference type="InterPro" id="IPR015847">
    <property type="entry name" value="ExoRNase_PH_dom2"/>
</dbReference>
<dbReference type="GO" id="GO:0034475">
    <property type="term" value="P:U4 snRNA 3'-end processing"/>
    <property type="evidence" value="ECO:0007669"/>
    <property type="project" value="TreeGrafter"/>
</dbReference>
<dbReference type="InterPro" id="IPR036345">
    <property type="entry name" value="ExoRNase_PH_dom2_sf"/>
</dbReference>
<dbReference type="FunFam" id="3.30.230.70:FF:000004">
    <property type="entry name" value="Exosome complex component Rrp41"/>
    <property type="match status" value="1"/>
</dbReference>
<dbReference type="GO" id="GO:0005730">
    <property type="term" value="C:nucleolus"/>
    <property type="evidence" value="ECO:0007669"/>
    <property type="project" value="UniProtKB-SubCell"/>
</dbReference>
<keyword evidence="6" id="KW-0271">Exosome</keyword>
<evidence type="ECO:0000313" key="13">
    <source>
        <dbReference type="Proteomes" id="UP001175271"/>
    </source>
</evidence>
<name>A0AA39LJ53_9BILA</name>
<evidence type="ECO:0000259" key="10">
    <source>
        <dbReference type="Pfam" id="PF01138"/>
    </source>
</evidence>
<evidence type="ECO:0000256" key="3">
    <source>
        <dbReference type="ARBA" id="ARBA00004642"/>
    </source>
</evidence>
<evidence type="ECO:0000259" key="11">
    <source>
        <dbReference type="Pfam" id="PF03725"/>
    </source>
</evidence>
<dbReference type="GO" id="GO:0003723">
    <property type="term" value="F:RNA binding"/>
    <property type="evidence" value="ECO:0007669"/>
    <property type="project" value="TreeGrafter"/>
</dbReference>
<dbReference type="InterPro" id="IPR027408">
    <property type="entry name" value="PNPase/RNase_PH_dom_sf"/>
</dbReference>
<keyword evidence="5" id="KW-0963">Cytoplasm</keyword>
<comment type="caution">
    <text evidence="12">The sequence shown here is derived from an EMBL/GenBank/DDBJ whole genome shotgun (WGS) entry which is preliminary data.</text>
</comment>
<organism evidence="12 13">
    <name type="scientific">Steinernema hermaphroditum</name>
    <dbReference type="NCBI Taxonomy" id="289476"/>
    <lineage>
        <taxon>Eukaryota</taxon>
        <taxon>Metazoa</taxon>
        <taxon>Ecdysozoa</taxon>
        <taxon>Nematoda</taxon>
        <taxon>Chromadorea</taxon>
        <taxon>Rhabditida</taxon>
        <taxon>Tylenchina</taxon>
        <taxon>Panagrolaimomorpha</taxon>
        <taxon>Strongyloidoidea</taxon>
        <taxon>Steinernematidae</taxon>
        <taxon>Steinernema</taxon>
    </lineage>
</organism>
<dbReference type="GO" id="GO:0071051">
    <property type="term" value="P:poly(A)-dependent snoRNA 3'-end processing"/>
    <property type="evidence" value="ECO:0007669"/>
    <property type="project" value="TreeGrafter"/>
</dbReference>
<dbReference type="Proteomes" id="UP001175271">
    <property type="component" value="Unassembled WGS sequence"/>
</dbReference>